<evidence type="ECO:0000256" key="1">
    <source>
        <dbReference type="ARBA" id="ARBA00022723"/>
    </source>
</evidence>
<dbReference type="PROSITE" id="PS51292">
    <property type="entry name" value="ZF_RING_CH"/>
    <property type="match status" value="1"/>
</dbReference>
<name>A0A7I8LNR9_SPIIN</name>
<dbReference type="Pfam" id="PF12906">
    <property type="entry name" value="RINGv"/>
    <property type="match status" value="1"/>
</dbReference>
<evidence type="ECO:0000313" key="9">
    <source>
        <dbReference type="Proteomes" id="UP000663760"/>
    </source>
</evidence>
<dbReference type="SUPFAM" id="SSF57850">
    <property type="entry name" value="RING/U-box"/>
    <property type="match status" value="1"/>
</dbReference>
<evidence type="ECO:0000256" key="5">
    <source>
        <dbReference type="SAM" id="Phobius"/>
    </source>
</evidence>
<dbReference type="EMBL" id="LR746281">
    <property type="protein sequence ID" value="CAA7410934.1"/>
    <property type="molecule type" value="Genomic_DNA"/>
</dbReference>
<keyword evidence="1" id="KW-0479">Metal-binding</keyword>
<protein>
    <submittedName>
        <fullName evidence="8">Uncharacterized protein</fullName>
    </submittedName>
</protein>
<dbReference type="Gene3D" id="3.30.40.10">
    <property type="entry name" value="Zinc/RING finger domain, C3HC4 (zinc finger)"/>
    <property type="match status" value="1"/>
</dbReference>
<feature type="domain" description="RING-type" evidence="6">
    <location>
        <begin position="121"/>
        <end position="167"/>
    </location>
</feature>
<keyword evidence="5" id="KW-0472">Membrane</keyword>
<accession>A0A7I8LNR9</accession>
<evidence type="ECO:0000313" key="8">
    <source>
        <dbReference type="EMBL" id="CAA7410934.1"/>
    </source>
</evidence>
<dbReference type="Proteomes" id="UP000663760">
    <property type="component" value="Chromosome 18"/>
</dbReference>
<dbReference type="OrthoDB" id="273089at2759"/>
<feature type="transmembrane region" description="Helical" evidence="5">
    <location>
        <begin position="240"/>
        <end position="259"/>
    </location>
</feature>
<dbReference type="InterPro" id="IPR013083">
    <property type="entry name" value="Znf_RING/FYVE/PHD"/>
</dbReference>
<evidence type="ECO:0000256" key="2">
    <source>
        <dbReference type="ARBA" id="ARBA00022771"/>
    </source>
</evidence>
<dbReference type="InterPro" id="IPR011016">
    <property type="entry name" value="Znf_RING-CH"/>
</dbReference>
<dbReference type="AlphaFoldDB" id="A0A7I8LNR9"/>
<dbReference type="GO" id="GO:0008270">
    <property type="term" value="F:zinc ion binding"/>
    <property type="evidence" value="ECO:0007669"/>
    <property type="project" value="UniProtKB-KW"/>
</dbReference>
<evidence type="ECO:0000259" key="6">
    <source>
        <dbReference type="PROSITE" id="PS50089"/>
    </source>
</evidence>
<dbReference type="InterPro" id="IPR001841">
    <property type="entry name" value="Znf_RING"/>
</dbReference>
<feature type="domain" description="RING-CH-type" evidence="7">
    <location>
        <begin position="113"/>
        <end position="173"/>
    </location>
</feature>
<sequence length="283" mass="30026">MKDVELGEEEGGGAGEILASRSNLNLNGGGDGCVPTEGKSSQHEGCIDVRSSGDGAPAPATAASADKVLSIVATQPADAAALDAEKHRTTATADGDDGSTFVPMTTVKIAVTRSDSYQEQCRVCQELSDEPLMELGCGCRGELAKVHKSCIEIWFGTRGSNKCEICQQIAVNVPLPESHPGTNYWIWRVDPAYGISNVGNPENQRRSFNPIWIAFCILIGGLLLDVFVSISFGISALPVNIIIGALILLGLGTALRLALKCRSDWNTRRFVLQRTTGVAPPQS</sequence>
<organism evidence="8 9">
    <name type="scientific">Spirodela intermedia</name>
    <name type="common">Intermediate duckweed</name>
    <dbReference type="NCBI Taxonomy" id="51605"/>
    <lineage>
        <taxon>Eukaryota</taxon>
        <taxon>Viridiplantae</taxon>
        <taxon>Streptophyta</taxon>
        <taxon>Embryophyta</taxon>
        <taxon>Tracheophyta</taxon>
        <taxon>Spermatophyta</taxon>
        <taxon>Magnoliopsida</taxon>
        <taxon>Liliopsida</taxon>
        <taxon>Araceae</taxon>
        <taxon>Lemnoideae</taxon>
        <taxon>Spirodela</taxon>
    </lineage>
</organism>
<evidence type="ECO:0000256" key="4">
    <source>
        <dbReference type="PROSITE-ProRule" id="PRU00175"/>
    </source>
</evidence>
<dbReference type="PANTHER" id="PTHR46214:SF16">
    <property type="entry name" value="OS10G0481450 PROTEIN"/>
    <property type="match status" value="1"/>
</dbReference>
<keyword evidence="5" id="KW-0812">Transmembrane</keyword>
<keyword evidence="5" id="KW-1133">Transmembrane helix</keyword>
<reference evidence="8" key="1">
    <citation type="submission" date="2020-02" db="EMBL/GenBank/DDBJ databases">
        <authorList>
            <person name="Scholz U."/>
            <person name="Mascher M."/>
            <person name="Fiebig A."/>
        </authorList>
    </citation>
    <scope>NUCLEOTIDE SEQUENCE</scope>
</reference>
<dbReference type="SMART" id="SM00744">
    <property type="entry name" value="RINGv"/>
    <property type="match status" value="1"/>
</dbReference>
<dbReference type="PANTHER" id="PTHR46214">
    <property type="entry name" value="ZINC FINGER, RING-CH-TYPE"/>
    <property type="match status" value="1"/>
</dbReference>
<keyword evidence="2 4" id="KW-0863">Zinc-finger</keyword>
<evidence type="ECO:0000259" key="7">
    <source>
        <dbReference type="PROSITE" id="PS51292"/>
    </source>
</evidence>
<evidence type="ECO:0000256" key="3">
    <source>
        <dbReference type="ARBA" id="ARBA00022833"/>
    </source>
</evidence>
<gene>
    <name evidence="8" type="ORF">SI8410_18021612</name>
</gene>
<feature type="transmembrane region" description="Helical" evidence="5">
    <location>
        <begin position="211"/>
        <end position="234"/>
    </location>
</feature>
<keyword evidence="9" id="KW-1185">Reference proteome</keyword>
<keyword evidence="3" id="KW-0862">Zinc</keyword>
<dbReference type="PROSITE" id="PS50089">
    <property type="entry name" value="ZF_RING_2"/>
    <property type="match status" value="1"/>
</dbReference>
<proteinExistence type="predicted"/>